<keyword evidence="3" id="KW-1185">Reference proteome</keyword>
<sequence length="116" mass="13420">MFNFFIPNGISTHIIHIPQKATPPRKPRNYTHCNRPHSHALLPCLRIKDNHCRLAGDSKVCPWRNRNADERKKRKHGCVLQRENEMRSIEGESRRLSGGGLSKQRRRFSGGRDTAI</sequence>
<gene>
    <name evidence="2" type="ORF">VFH_III032880</name>
</gene>
<evidence type="ECO:0000256" key="1">
    <source>
        <dbReference type="SAM" id="MobiDB-lite"/>
    </source>
</evidence>
<evidence type="ECO:0000313" key="3">
    <source>
        <dbReference type="Proteomes" id="UP001157006"/>
    </source>
</evidence>
<dbReference type="EMBL" id="OX451738">
    <property type="protein sequence ID" value="CAI8602276.1"/>
    <property type="molecule type" value="Genomic_DNA"/>
</dbReference>
<dbReference type="Proteomes" id="UP001157006">
    <property type="component" value="Chromosome 3"/>
</dbReference>
<dbReference type="AlphaFoldDB" id="A0AAV0ZV26"/>
<name>A0AAV0ZV26_VICFA</name>
<feature type="compositionally biased region" description="Basic and acidic residues" evidence="1">
    <location>
        <begin position="85"/>
        <end position="95"/>
    </location>
</feature>
<evidence type="ECO:0000313" key="2">
    <source>
        <dbReference type="EMBL" id="CAI8602276.1"/>
    </source>
</evidence>
<feature type="region of interest" description="Disordered" evidence="1">
    <location>
        <begin position="85"/>
        <end position="116"/>
    </location>
</feature>
<accession>A0AAV0ZV26</accession>
<proteinExistence type="predicted"/>
<organism evidence="2 3">
    <name type="scientific">Vicia faba</name>
    <name type="common">Broad bean</name>
    <name type="synonym">Faba vulgaris</name>
    <dbReference type="NCBI Taxonomy" id="3906"/>
    <lineage>
        <taxon>Eukaryota</taxon>
        <taxon>Viridiplantae</taxon>
        <taxon>Streptophyta</taxon>
        <taxon>Embryophyta</taxon>
        <taxon>Tracheophyta</taxon>
        <taxon>Spermatophyta</taxon>
        <taxon>Magnoliopsida</taxon>
        <taxon>eudicotyledons</taxon>
        <taxon>Gunneridae</taxon>
        <taxon>Pentapetalae</taxon>
        <taxon>rosids</taxon>
        <taxon>fabids</taxon>
        <taxon>Fabales</taxon>
        <taxon>Fabaceae</taxon>
        <taxon>Papilionoideae</taxon>
        <taxon>50 kb inversion clade</taxon>
        <taxon>NPAAA clade</taxon>
        <taxon>Hologalegina</taxon>
        <taxon>IRL clade</taxon>
        <taxon>Fabeae</taxon>
        <taxon>Vicia</taxon>
    </lineage>
</organism>
<protein>
    <submittedName>
        <fullName evidence="2">Uncharacterized protein</fullName>
    </submittedName>
</protein>
<reference evidence="2 3" key="1">
    <citation type="submission" date="2023-01" db="EMBL/GenBank/DDBJ databases">
        <authorList>
            <person name="Kreplak J."/>
        </authorList>
    </citation>
    <scope>NUCLEOTIDE SEQUENCE [LARGE SCALE GENOMIC DNA]</scope>
</reference>